<name>A0A348B2S2_9CREN</name>
<evidence type="ECO:0000313" key="3">
    <source>
        <dbReference type="EMBL" id="GGT96873.1"/>
    </source>
</evidence>
<dbReference type="AlphaFoldDB" id="A0A348B2S2"/>
<feature type="region of interest" description="Disordered" evidence="1">
    <location>
        <begin position="423"/>
        <end position="456"/>
    </location>
</feature>
<sequence>MHPGLDPTGKIDERTLVMGVDIEPGSSPNSVREAKYSVAIIDGKERVVTKLEGVPTPRLVRLIWDYRPRVLALDNVFELGGDERGFRKVMEMLPDNLQVVQVTYVDGEFLDIREIARRTGIEVRGKTDPLETAVIAARLALRNVGTGVKVVENRTKIIISKSRKYGPGGMSQNRFKRRIRGLLLQATRDIKSKLDAHGFDYDVFIRRSKSGLEGAMFVVYSPREALYGIVKKVRTHDLSVDVRPVYTTRVKFSGNRRKSDRPLVVGVDPGLEVGISVLDLQGAPVLLTTKRAIDREEILSIISQYGVPILVATDVNPVPDAVKKIAAQVGARIFVPEKSMSVEEKQELVSSLCSRFGLKVDDPHVRDSLACALRAYNEMEHKLRQVEGYLNRLELDVDHDRVLMCVAMGNPTMECVEREIESMLSPSEKEEVRAKTESKSQRPGEQRPPEQVSEMRKEVEQLRKRLREVLREKEEVEYRLEEERIMRNKELMNDRRIYRLAGELTIRNKIVTELKEELNQRAAEIQRLKEVVDMLVSGRGKIVRCEGKVQFCEGSLRILGDPVSYKVAVFVGEDYAIVDEGTLKDAEVLAKEREIEEGRKIDLVKLILDYRRERNESKT</sequence>
<proteinExistence type="predicted"/>
<dbReference type="GeneID" id="38666366"/>
<reference evidence="2" key="3">
    <citation type="journal article" date="2019" name="BMC Res. Notes">
        <title>Complete genome sequence of the Sulfodiicoccus acidiphilus strain HS-1T, the first crenarchaeon that lacks polB3, isolated from an acidic hot spring in Ohwaku-dani, Hakone, Japan.</title>
        <authorList>
            <person name="Sakai H.D."/>
            <person name="Kurosawa N."/>
        </authorList>
    </citation>
    <scope>NUCLEOTIDE SEQUENCE</scope>
    <source>
        <strain evidence="2">HS-1</strain>
    </source>
</reference>
<dbReference type="RefSeq" id="WP_126449775.1">
    <property type="nucleotide sequence ID" value="NZ_AP018553.1"/>
</dbReference>
<evidence type="ECO:0000256" key="1">
    <source>
        <dbReference type="SAM" id="MobiDB-lite"/>
    </source>
</evidence>
<evidence type="ECO:0008006" key="5">
    <source>
        <dbReference type="Google" id="ProtNLM"/>
    </source>
</evidence>
<dbReference type="Proteomes" id="UP000616143">
    <property type="component" value="Unassembled WGS sequence"/>
</dbReference>
<reference evidence="3" key="1">
    <citation type="journal article" date="2014" name="Int. J. Syst. Evol. Microbiol.">
        <title>Complete genome sequence of Corynebacterium casei LMG S-19264T (=DSM 44701T), isolated from a smear-ripened cheese.</title>
        <authorList>
            <consortium name="US DOE Joint Genome Institute (JGI-PGF)"/>
            <person name="Walter F."/>
            <person name="Albersmeier A."/>
            <person name="Kalinowski J."/>
            <person name="Ruckert C."/>
        </authorList>
    </citation>
    <scope>NUCLEOTIDE SEQUENCE</scope>
    <source>
        <strain evidence="3">JCM 31740</strain>
    </source>
</reference>
<organism evidence="2 4">
    <name type="scientific">Sulfodiicoccus acidiphilus</name>
    <dbReference type="NCBI Taxonomy" id="1670455"/>
    <lineage>
        <taxon>Archaea</taxon>
        <taxon>Thermoproteota</taxon>
        <taxon>Thermoprotei</taxon>
        <taxon>Sulfolobales</taxon>
        <taxon>Sulfolobaceae</taxon>
        <taxon>Sulfodiicoccus</taxon>
    </lineage>
</organism>
<dbReference type="PANTHER" id="PTHR40707">
    <property type="entry name" value="POSSIBLE NUCLEASE OF RNASE H FOLD, RUVC/YQGF FAMILY"/>
    <property type="match status" value="1"/>
</dbReference>
<reference evidence="3" key="4">
    <citation type="submission" date="2020-09" db="EMBL/GenBank/DDBJ databases">
        <authorList>
            <person name="Sun Q."/>
            <person name="Ohkuma M."/>
        </authorList>
    </citation>
    <scope>NUCLEOTIDE SEQUENCE</scope>
    <source>
        <strain evidence="3">JCM 31740</strain>
    </source>
</reference>
<dbReference type="Pfam" id="PF04312">
    <property type="entry name" value="DUF460"/>
    <property type="match status" value="1"/>
</dbReference>
<dbReference type="PANTHER" id="PTHR40707:SF1">
    <property type="entry name" value="DUF460 DOMAIN-CONTAINING PROTEIN"/>
    <property type="match status" value="1"/>
</dbReference>
<dbReference type="KEGG" id="sacd:HS1genome_0863"/>
<dbReference type="OrthoDB" id="15228at2157"/>
<keyword evidence="4" id="KW-1185">Reference proteome</keyword>
<dbReference type="InterPro" id="IPR007408">
    <property type="entry name" value="DUF460"/>
</dbReference>
<accession>A0A348B2S2</accession>
<dbReference type="EMBL" id="BMQS01000011">
    <property type="protein sequence ID" value="GGT96873.1"/>
    <property type="molecule type" value="Genomic_DNA"/>
</dbReference>
<protein>
    <recommendedName>
        <fullName evidence="5">DUF460 domain-containing protein</fullName>
    </recommendedName>
</protein>
<evidence type="ECO:0000313" key="4">
    <source>
        <dbReference type="Proteomes" id="UP000276741"/>
    </source>
</evidence>
<dbReference type="EMBL" id="AP018553">
    <property type="protein sequence ID" value="BBD72474.1"/>
    <property type="molecule type" value="Genomic_DNA"/>
</dbReference>
<evidence type="ECO:0000313" key="2">
    <source>
        <dbReference type="EMBL" id="BBD72474.1"/>
    </source>
</evidence>
<dbReference type="Proteomes" id="UP000276741">
    <property type="component" value="Chromosome"/>
</dbReference>
<reference evidence="4" key="2">
    <citation type="submission" date="2018-04" db="EMBL/GenBank/DDBJ databases">
        <title>Complete genome sequence of Sulfodiicoccus acidiphilus strain HS-1.</title>
        <authorList>
            <person name="Sakai H.D."/>
            <person name="Kurosawa N."/>
        </authorList>
    </citation>
    <scope>NUCLEOTIDE SEQUENCE [LARGE SCALE GENOMIC DNA]</scope>
    <source>
        <strain evidence="4">HS-1</strain>
    </source>
</reference>
<gene>
    <name evidence="3" type="ORF">GCM10007116_12960</name>
    <name evidence="2" type="ORF">HS1genome_0863</name>
</gene>